<keyword evidence="6 9" id="KW-0067">ATP-binding</keyword>
<evidence type="ECO:0000256" key="5">
    <source>
        <dbReference type="ARBA" id="ARBA00022777"/>
    </source>
</evidence>
<evidence type="ECO:0000256" key="6">
    <source>
        <dbReference type="ARBA" id="ARBA00022840"/>
    </source>
</evidence>
<evidence type="ECO:0000256" key="1">
    <source>
        <dbReference type="ARBA" id="ARBA00012513"/>
    </source>
</evidence>
<dbReference type="InterPro" id="IPR017441">
    <property type="entry name" value="Protein_kinase_ATP_BS"/>
</dbReference>
<organism evidence="12 13">
    <name type="scientific">Zizania palustris</name>
    <name type="common">Northern wild rice</name>
    <dbReference type="NCBI Taxonomy" id="103762"/>
    <lineage>
        <taxon>Eukaryota</taxon>
        <taxon>Viridiplantae</taxon>
        <taxon>Streptophyta</taxon>
        <taxon>Embryophyta</taxon>
        <taxon>Tracheophyta</taxon>
        <taxon>Spermatophyta</taxon>
        <taxon>Magnoliopsida</taxon>
        <taxon>Liliopsida</taxon>
        <taxon>Poales</taxon>
        <taxon>Poaceae</taxon>
        <taxon>BOP clade</taxon>
        <taxon>Oryzoideae</taxon>
        <taxon>Oryzeae</taxon>
        <taxon>Zizaniinae</taxon>
        <taxon>Zizania</taxon>
    </lineage>
</organism>
<name>A0A8J6BLH3_ZIZPA</name>
<dbReference type="InterPro" id="IPR000719">
    <property type="entry name" value="Prot_kinase_dom"/>
</dbReference>
<evidence type="ECO:0000313" key="12">
    <source>
        <dbReference type="EMBL" id="KAG8089489.1"/>
    </source>
</evidence>
<keyword evidence="4 9" id="KW-0547">Nucleotide-binding</keyword>
<gene>
    <name evidence="12" type="ORF">GUJ93_ZPchr0011g26919</name>
</gene>
<feature type="binding site" evidence="9">
    <location>
        <position position="46"/>
    </location>
    <ligand>
        <name>ATP</name>
        <dbReference type="ChEBI" id="CHEBI:30616"/>
    </ligand>
</feature>
<reference evidence="12" key="1">
    <citation type="journal article" date="2021" name="bioRxiv">
        <title>Whole Genome Assembly and Annotation of Northern Wild Rice, Zizania palustris L., Supports a Whole Genome Duplication in the Zizania Genus.</title>
        <authorList>
            <person name="Haas M."/>
            <person name="Kono T."/>
            <person name="Macchietto M."/>
            <person name="Millas R."/>
            <person name="McGilp L."/>
            <person name="Shao M."/>
            <person name="Duquette J."/>
            <person name="Hirsch C.N."/>
            <person name="Kimball J."/>
        </authorList>
    </citation>
    <scope>NUCLEOTIDE SEQUENCE</scope>
    <source>
        <tissue evidence="12">Fresh leaf tissue</tissue>
    </source>
</reference>
<evidence type="ECO:0000256" key="2">
    <source>
        <dbReference type="ARBA" id="ARBA00022527"/>
    </source>
</evidence>
<dbReference type="EC" id="2.7.11.1" evidence="1"/>
<keyword evidence="2 10" id="KW-0723">Serine/threonine-protein kinase</keyword>
<dbReference type="PROSITE" id="PS00108">
    <property type="entry name" value="PROTEIN_KINASE_ST"/>
    <property type="match status" value="1"/>
</dbReference>
<dbReference type="GO" id="GO:0004674">
    <property type="term" value="F:protein serine/threonine kinase activity"/>
    <property type="evidence" value="ECO:0007669"/>
    <property type="project" value="UniProtKB-KW"/>
</dbReference>
<reference evidence="12" key="2">
    <citation type="submission" date="2021-02" db="EMBL/GenBank/DDBJ databases">
        <authorList>
            <person name="Kimball J.A."/>
            <person name="Haas M.W."/>
            <person name="Macchietto M."/>
            <person name="Kono T."/>
            <person name="Duquette J."/>
            <person name="Shao M."/>
        </authorList>
    </citation>
    <scope>NUCLEOTIDE SEQUENCE</scope>
    <source>
        <tissue evidence="12">Fresh leaf tissue</tissue>
    </source>
</reference>
<comment type="catalytic activity">
    <reaction evidence="7">
        <text>L-threonyl-[protein] + ATP = O-phospho-L-threonyl-[protein] + ADP + H(+)</text>
        <dbReference type="Rhea" id="RHEA:46608"/>
        <dbReference type="Rhea" id="RHEA-COMP:11060"/>
        <dbReference type="Rhea" id="RHEA-COMP:11605"/>
        <dbReference type="ChEBI" id="CHEBI:15378"/>
        <dbReference type="ChEBI" id="CHEBI:30013"/>
        <dbReference type="ChEBI" id="CHEBI:30616"/>
        <dbReference type="ChEBI" id="CHEBI:61977"/>
        <dbReference type="ChEBI" id="CHEBI:456216"/>
        <dbReference type="EC" id="2.7.11.1"/>
    </reaction>
</comment>
<dbReference type="EMBL" id="JAAALK010000081">
    <property type="protein sequence ID" value="KAG8089489.1"/>
    <property type="molecule type" value="Genomic_DNA"/>
</dbReference>
<evidence type="ECO:0000256" key="3">
    <source>
        <dbReference type="ARBA" id="ARBA00022679"/>
    </source>
</evidence>
<protein>
    <recommendedName>
        <fullName evidence="1">non-specific serine/threonine protein kinase</fullName>
        <ecNumber evidence="1">2.7.11.1</ecNumber>
    </recommendedName>
</protein>
<evidence type="ECO:0000256" key="10">
    <source>
        <dbReference type="RuleBase" id="RU000304"/>
    </source>
</evidence>
<dbReference type="FunFam" id="1.10.510.10:FF:001023">
    <property type="entry name" value="Os07g0541700 protein"/>
    <property type="match status" value="1"/>
</dbReference>
<keyword evidence="3" id="KW-0808">Transferase</keyword>
<dbReference type="PANTHER" id="PTHR45707">
    <property type="entry name" value="C2 CALCIUM/LIPID-BINDING PLANT PHOSPHORIBOSYLTRANSFERASE FAMILY PROTEIN"/>
    <property type="match status" value="1"/>
</dbReference>
<comment type="similarity">
    <text evidence="10">Belongs to the protein kinase superfamily.</text>
</comment>
<feature type="domain" description="Protein kinase" evidence="11">
    <location>
        <begin position="18"/>
        <end position="310"/>
    </location>
</feature>
<proteinExistence type="inferred from homology"/>
<dbReference type="SMART" id="SM00220">
    <property type="entry name" value="S_TKc"/>
    <property type="match status" value="1"/>
</dbReference>
<dbReference type="Pfam" id="PF00069">
    <property type="entry name" value="Pkinase"/>
    <property type="match status" value="1"/>
</dbReference>
<dbReference type="OrthoDB" id="682106at2759"/>
<comment type="caution">
    <text evidence="12">The sequence shown here is derived from an EMBL/GenBank/DDBJ whole genome shotgun (WGS) entry which is preliminary data.</text>
</comment>
<dbReference type="Proteomes" id="UP000729402">
    <property type="component" value="Unassembled WGS sequence"/>
</dbReference>
<evidence type="ECO:0000256" key="7">
    <source>
        <dbReference type="ARBA" id="ARBA00047899"/>
    </source>
</evidence>
<dbReference type="PANTHER" id="PTHR45707:SF76">
    <property type="entry name" value="PROTEIN KINASE DOMAIN-CONTAINING PROTEIN"/>
    <property type="match status" value="1"/>
</dbReference>
<dbReference type="InterPro" id="IPR008271">
    <property type="entry name" value="Ser/Thr_kinase_AS"/>
</dbReference>
<dbReference type="PROSITE" id="PS50011">
    <property type="entry name" value="PROTEIN_KINASE_DOM"/>
    <property type="match status" value="1"/>
</dbReference>
<dbReference type="PROSITE" id="PS00107">
    <property type="entry name" value="PROTEIN_KINASE_ATP"/>
    <property type="match status" value="1"/>
</dbReference>
<comment type="catalytic activity">
    <reaction evidence="8">
        <text>L-seryl-[protein] + ATP = O-phospho-L-seryl-[protein] + ADP + H(+)</text>
        <dbReference type="Rhea" id="RHEA:17989"/>
        <dbReference type="Rhea" id="RHEA-COMP:9863"/>
        <dbReference type="Rhea" id="RHEA-COMP:11604"/>
        <dbReference type="ChEBI" id="CHEBI:15378"/>
        <dbReference type="ChEBI" id="CHEBI:29999"/>
        <dbReference type="ChEBI" id="CHEBI:30616"/>
        <dbReference type="ChEBI" id="CHEBI:83421"/>
        <dbReference type="ChEBI" id="CHEBI:456216"/>
        <dbReference type="EC" id="2.7.11.1"/>
    </reaction>
</comment>
<accession>A0A8J6BLH3</accession>
<evidence type="ECO:0000256" key="9">
    <source>
        <dbReference type="PROSITE-ProRule" id="PRU10141"/>
    </source>
</evidence>
<evidence type="ECO:0000259" key="11">
    <source>
        <dbReference type="PROSITE" id="PS50011"/>
    </source>
</evidence>
<keyword evidence="5" id="KW-0418">Kinase</keyword>
<evidence type="ECO:0000256" key="8">
    <source>
        <dbReference type="ARBA" id="ARBA00048679"/>
    </source>
</evidence>
<sequence length="310" mass="35517">MDPTDVSFRLLEEITDGFSTERKLGEGAYGTVYKGERKNGDDIAVKMLHNDTLGFDDKQFENEFQNLMRLEHPNIIRLVAYCYETQHKHAEYNGRIVFAATIHRALCFEYMSGGSLKDHLSDEFHGLDWPTRYKIIKGTCEGLKYLHEELKPPIYHLDLKPGNILLDKNMVPKLADFGLSKLFSEEKTRITQTPIGTFGYLPPEYMEKNIVSNKLDIFSLGVVILNIIAGPRWRSRSADMSSQGFIDQDPVSSHQTMINIPSVLSMDVHPTEPWIIMGHPRGLVRIFDYDKKEEVQSFEVIKESPGMHSF</sequence>
<dbReference type="AlphaFoldDB" id="A0A8J6BLH3"/>
<evidence type="ECO:0000313" key="13">
    <source>
        <dbReference type="Proteomes" id="UP000729402"/>
    </source>
</evidence>
<dbReference type="FunFam" id="3.30.200.20:FF:000465">
    <property type="entry name" value="Cysteine-rich receptor-like protein kinase 6"/>
    <property type="match status" value="1"/>
</dbReference>
<dbReference type="GO" id="GO:0005524">
    <property type="term" value="F:ATP binding"/>
    <property type="evidence" value="ECO:0007669"/>
    <property type="project" value="UniProtKB-UniRule"/>
</dbReference>
<keyword evidence="13" id="KW-1185">Reference proteome</keyword>
<evidence type="ECO:0000256" key="4">
    <source>
        <dbReference type="ARBA" id="ARBA00022741"/>
    </source>
</evidence>